<reference evidence="2 4" key="1">
    <citation type="submission" date="2019-05" db="EMBL/GenBank/DDBJ databases">
        <title>Emergence of the Ug99 lineage of the wheat stem rust pathogen through somatic hybridization.</title>
        <authorList>
            <person name="Li F."/>
            <person name="Upadhyaya N.M."/>
            <person name="Sperschneider J."/>
            <person name="Matny O."/>
            <person name="Nguyen-Phuc H."/>
            <person name="Mago R."/>
            <person name="Raley C."/>
            <person name="Miller M.E."/>
            <person name="Silverstein K.A.T."/>
            <person name="Henningsen E."/>
            <person name="Hirsch C.D."/>
            <person name="Visser B."/>
            <person name="Pretorius Z.A."/>
            <person name="Steffenson B.J."/>
            <person name="Schwessinger B."/>
            <person name="Dodds P.N."/>
            <person name="Figueroa M."/>
        </authorList>
    </citation>
    <scope>NUCLEOTIDE SEQUENCE [LARGE SCALE GENOMIC DNA]</scope>
    <source>
        <strain evidence="2">21-0</strain>
    </source>
</reference>
<evidence type="ECO:0000256" key="1">
    <source>
        <dbReference type="SAM" id="MobiDB-lite"/>
    </source>
</evidence>
<gene>
    <name evidence="3" type="ORF">PGT21_022859</name>
    <name evidence="2" type="ORF">PGT21_030679</name>
</gene>
<sequence length="76" mass="8466">MKETEAEKSLPDSEDLSDDPVSNRYSELKEGSNLQEDLDAPQTQNDPLPTLLTDQSIFLDAIATSEFDPSYSESKQ</sequence>
<protein>
    <submittedName>
        <fullName evidence="2">Uncharacterized protein</fullName>
    </submittedName>
</protein>
<evidence type="ECO:0000313" key="3">
    <source>
        <dbReference type="EMBL" id="KAA1099850.1"/>
    </source>
</evidence>
<name>A0A5B0N5N9_PUCGR</name>
<organism evidence="2 4">
    <name type="scientific">Puccinia graminis f. sp. tritici</name>
    <dbReference type="NCBI Taxonomy" id="56615"/>
    <lineage>
        <taxon>Eukaryota</taxon>
        <taxon>Fungi</taxon>
        <taxon>Dikarya</taxon>
        <taxon>Basidiomycota</taxon>
        <taxon>Pucciniomycotina</taxon>
        <taxon>Pucciniomycetes</taxon>
        <taxon>Pucciniales</taxon>
        <taxon>Pucciniaceae</taxon>
        <taxon>Puccinia</taxon>
    </lineage>
</organism>
<dbReference type="EMBL" id="VSWC01000118">
    <property type="protein sequence ID" value="KAA1084555.1"/>
    <property type="molecule type" value="Genomic_DNA"/>
</dbReference>
<dbReference type="EMBL" id="VSWC01000054">
    <property type="protein sequence ID" value="KAA1099850.1"/>
    <property type="molecule type" value="Genomic_DNA"/>
</dbReference>
<accession>A0A5B0N5N9</accession>
<comment type="caution">
    <text evidence="2">The sequence shown here is derived from an EMBL/GenBank/DDBJ whole genome shotgun (WGS) entry which is preliminary data.</text>
</comment>
<keyword evidence="4" id="KW-1185">Reference proteome</keyword>
<feature type="region of interest" description="Disordered" evidence="1">
    <location>
        <begin position="1"/>
        <end position="51"/>
    </location>
</feature>
<feature type="compositionally biased region" description="Polar residues" evidence="1">
    <location>
        <begin position="41"/>
        <end position="51"/>
    </location>
</feature>
<feature type="compositionally biased region" description="Basic and acidic residues" evidence="1">
    <location>
        <begin position="1"/>
        <end position="11"/>
    </location>
</feature>
<dbReference type="Proteomes" id="UP000324748">
    <property type="component" value="Unassembled WGS sequence"/>
</dbReference>
<proteinExistence type="predicted"/>
<evidence type="ECO:0000313" key="2">
    <source>
        <dbReference type="EMBL" id="KAA1084555.1"/>
    </source>
</evidence>
<evidence type="ECO:0000313" key="4">
    <source>
        <dbReference type="Proteomes" id="UP000324748"/>
    </source>
</evidence>
<dbReference type="AlphaFoldDB" id="A0A5B0N5N9"/>